<dbReference type="Gene3D" id="3.40.1810.10">
    <property type="entry name" value="Transcription factor, MADS-box"/>
    <property type="match status" value="1"/>
</dbReference>
<dbReference type="InterPro" id="IPR002100">
    <property type="entry name" value="TF_MADSbox"/>
</dbReference>
<proteinExistence type="predicted"/>
<dbReference type="Pfam" id="PF00319">
    <property type="entry name" value="SRF-TF"/>
    <property type="match status" value="1"/>
</dbReference>
<evidence type="ECO:0000256" key="2">
    <source>
        <dbReference type="ARBA" id="ARBA00023015"/>
    </source>
</evidence>
<dbReference type="PANTHER" id="PTHR11945">
    <property type="entry name" value="MADS BOX PROTEIN"/>
    <property type="match status" value="1"/>
</dbReference>
<dbReference type="AlphaFoldDB" id="W1PW95"/>
<feature type="domain" description="MADS-box" evidence="6">
    <location>
        <begin position="1"/>
        <end position="48"/>
    </location>
</feature>
<comment type="subcellular location">
    <subcellularLocation>
        <location evidence="1">Nucleus</location>
    </subcellularLocation>
</comment>
<dbReference type="HOGENOM" id="CLU_053053_5_3_1"/>
<dbReference type="PROSITE" id="PS50066">
    <property type="entry name" value="MADS_BOX_2"/>
    <property type="match status" value="1"/>
</dbReference>
<reference evidence="8" key="1">
    <citation type="journal article" date="2013" name="Science">
        <title>The Amborella genome and the evolution of flowering plants.</title>
        <authorList>
            <consortium name="Amborella Genome Project"/>
        </authorList>
    </citation>
    <scope>NUCLEOTIDE SEQUENCE [LARGE SCALE GENOMIC DNA]</scope>
</reference>
<evidence type="ECO:0000313" key="8">
    <source>
        <dbReference type="Proteomes" id="UP000017836"/>
    </source>
</evidence>
<keyword evidence="2" id="KW-0805">Transcription regulation</keyword>
<dbReference type="PANTHER" id="PTHR11945:SF629">
    <property type="entry name" value="OS02G0164450 PROTEIN"/>
    <property type="match status" value="1"/>
</dbReference>
<keyword evidence="3" id="KW-0238">DNA-binding</keyword>
<dbReference type="OMA" id="NHEPSKT"/>
<evidence type="ECO:0000256" key="5">
    <source>
        <dbReference type="ARBA" id="ARBA00023242"/>
    </source>
</evidence>
<evidence type="ECO:0000259" key="6">
    <source>
        <dbReference type="PROSITE" id="PS50066"/>
    </source>
</evidence>
<protein>
    <recommendedName>
        <fullName evidence="6">MADS-box domain-containing protein</fullName>
    </recommendedName>
</protein>
<dbReference type="Proteomes" id="UP000017836">
    <property type="component" value="Unassembled WGS sequence"/>
</dbReference>
<name>W1PW95_AMBTC</name>
<dbReference type="KEGG" id="atr:18440326"/>
<sequence length="156" mass="17934">MNNRQRTFTNRLKYLFDKAFALCIHCGASIAILVLSSEGEPYAFADQDIVSIINRFIRTQNNHEPSKTDYPTRPNPFKDEYLQLLKELKIEERLSLALAQINFGRSGFEGDAEVDSLGLDDLKLLAERVERLRENVVKRVEEVQKPGGRWARPLRA</sequence>
<gene>
    <name evidence="7" type="ORF">AMTR_s00159p00052500</name>
</gene>
<dbReference type="GO" id="GO:0003677">
    <property type="term" value="F:DNA binding"/>
    <property type="evidence" value="ECO:0007669"/>
    <property type="project" value="UniProtKB-KW"/>
</dbReference>
<evidence type="ECO:0000256" key="1">
    <source>
        <dbReference type="ARBA" id="ARBA00004123"/>
    </source>
</evidence>
<dbReference type="InterPro" id="IPR036879">
    <property type="entry name" value="TF_MADSbox_sf"/>
</dbReference>
<keyword evidence="5" id="KW-0539">Nucleus</keyword>
<keyword evidence="4" id="KW-0804">Transcription</keyword>
<keyword evidence="8" id="KW-1185">Reference proteome</keyword>
<dbReference type="OrthoDB" id="1896642at2759"/>
<organism evidence="7 8">
    <name type="scientific">Amborella trichopoda</name>
    <dbReference type="NCBI Taxonomy" id="13333"/>
    <lineage>
        <taxon>Eukaryota</taxon>
        <taxon>Viridiplantae</taxon>
        <taxon>Streptophyta</taxon>
        <taxon>Embryophyta</taxon>
        <taxon>Tracheophyta</taxon>
        <taxon>Spermatophyta</taxon>
        <taxon>Magnoliopsida</taxon>
        <taxon>Amborellales</taxon>
        <taxon>Amborellaceae</taxon>
        <taxon>Amborella</taxon>
    </lineage>
</organism>
<dbReference type="Gramene" id="ERN12119">
    <property type="protein sequence ID" value="ERN12119"/>
    <property type="gene ID" value="AMTR_s00159p00052500"/>
</dbReference>
<dbReference type="EMBL" id="KI392634">
    <property type="protein sequence ID" value="ERN12119.1"/>
    <property type="molecule type" value="Genomic_DNA"/>
</dbReference>
<dbReference type="GO" id="GO:0005634">
    <property type="term" value="C:nucleus"/>
    <property type="evidence" value="ECO:0007669"/>
    <property type="project" value="UniProtKB-SubCell"/>
</dbReference>
<dbReference type="SUPFAM" id="SSF55455">
    <property type="entry name" value="SRF-like"/>
    <property type="match status" value="1"/>
</dbReference>
<dbReference type="SMART" id="SM00432">
    <property type="entry name" value="MADS"/>
    <property type="match status" value="1"/>
</dbReference>
<dbReference type="GO" id="GO:0046983">
    <property type="term" value="F:protein dimerization activity"/>
    <property type="evidence" value="ECO:0007669"/>
    <property type="project" value="InterPro"/>
</dbReference>
<accession>W1PW95</accession>
<evidence type="ECO:0000256" key="3">
    <source>
        <dbReference type="ARBA" id="ARBA00023125"/>
    </source>
</evidence>
<evidence type="ECO:0000256" key="4">
    <source>
        <dbReference type="ARBA" id="ARBA00023163"/>
    </source>
</evidence>
<evidence type="ECO:0000313" key="7">
    <source>
        <dbReference type="EMBL" id="ERN12119.1"/>
    </source>
</evidence>